<dbReference type="eggNOG" id="ENOG50302EY">
    <property type="taxonomic scope" value="Bacteria"/>
</dbReference>
<name>Q114I5_TRIEI</name>
<sequence length="235" mass="26719">MLTQIVRPMVRTQVRLLANCHSTRLTLIHTIAKWLGFLGVRAEVTELDASQDKKITISLTVEKPESCDGQDWEKIVSGIKQEKNQNDSQELTKTEPIQNMTTKQQGKLERLIAYVIQAGEPNQKVKWDEIYPSLQQLGLNENILQGIRSAVRVPQSIDLLVEELEPDVAAIALPLAINIALFDQQVNSSENYALNSLLQVMKQPTAVEKNVDKNTFKYKLYWLLTLVIPKYYIDC</sequence>
<dbReference type="EMBL" id="CP000393">
    <property type="protein sequence ID" value="ABG51089.1"/>
    <property type="molecule type" value="Genomic_DNA"/>
</dbReference>
<dbReference type="HOGENOM" id="CLU_1389114_0_0_3"/>
<organism evidence="1">
    <name type="scientific">Trichodesmium erythraeum (strain IMS101)</name>
    <dbReference type="NCBI Taxonomy" id="203124"/>
    <lineage>
        <taxon>Bacteria</taxon>
        <taxon>Bacillati</taxon>
        <taxon>Cyanobacteriota</taxon>
        <taxon>Cyanophyceae</taxon>
        <taxon>Oscillatoriophycideae</taxon>
        <taxon>Oscillatoriales</taxon>
        <taxon>Microcoleaceae</taxon>
        <taxon>Trichodesmium</taxon>
    </lineage>
</organism>
<proteinExistence type="predicted"/>
<dbReference type="AlphaFoldDB" id="Q114I5"/>
<dbReference type="RefSeq" id="WP_011611464.1">
    <property type="nucleotide sequence ID" value="NC_008312.1"/>
</dbReference>
<accession>Q114I5</accession>
<evidence type="ECO:0000313" key="1">
    <source>
        <dbReference type="EMBL" id="ABG51089.1"/>
    </source>
</evidence>
<protein>
    <submittedName>
        <fullName evidence="1">Uncharacterized protein</fullName>
    </submittedName>
</protein>
<reference evidence="1" key="1">
    <citation type="submission" date="2006-06" db="EMBL/GenBank/DDBJ databases">
        <title>Complete sequence of Trichodesmium erythraeum IMS101.</title>
        <authorList>
            <consortium name="US DOE Joint Genome Institute"/>
            <person name="Copeland A."/>
            <person name="Lucas S."/>
            <person name="Lapidus A."/>
            <person name="Barry K."/>
            <person name="Detter J.C."/>
            <person name="Glavina del Rio T."/>
            <person name="Hammon N."/>
            <person name="Israni S."/>
            <person name="Dalin E."/>
            <person name="Tice H."/>
            <person name="Pitluck S."/>
            <person name="Kiss H."/>
            <person name="Munk A.C."/>
            <person name="Brettin T."/>
            <person name="Bruce D."/>
            <person name="Han C."/>
            <person name="Tapia R."/>
            <person name="Gilna P."/>
            <person name="Schmutz J."/>
            <person name="Larimer F."/>
            <person name="Land M."/>
            <person name="Hauser L."/>
            <person name="Kyrpides N."/>
            <person name="Kim E."/>
            <person name="Richardson P."/>
        </authorList>
    </citation>
    <scope>NUCLEOTIDE SEQUENCE [LARGE SCALE GENOMIC DNA]</scope>
    <source>
        <strain evidence="1">IMS101</strain>
    </source>
</reference>
<dbReference type="KEGG" id="ter:Tery_1833"/>
<gene>
    <name evidence="1" type="ordered locus">Tery_1833</name>
</gene>